<dbReference type="RefSeq" id="XP_040742216.1">
    <property type="nucleotide sequence ID" value="XM_040888078.1"/>
</dbReference>
<organism evidence="1 2">
    <name type="scientific">Linderina pennispora</name>
    <dbReference type="NCBI Taxonomy" id="61395"/>
    <lineage>
        <taxon>Eukaryota</taxon>
        <taxon>Fungi</taxon>
        <taxon>Fungi incertae sedis</taxon>
        <taxon>Zoopagomycota</taxon>
        <taxon>Kickxellomycotina</taxon>
        <taxon>Kickxellomycetes</taxon>
        <taxon>Kickxellales</taxon>
        <taxon>Kickxellaceae</taxon>
        <taxon>Linderina</taxon>
    </lineage>
</organism>
<comment type="caution">
    <text evidence="1">The sequence shown here is derived from an EMBL/GenBank/DDBJ whole genome shotgun (WGS) entry which is preliminary data.</text>
</comment>
<dbReference type="AlphaFoldDB" id="A0A1Y1W4S6"/>
<reference evidence="1 2" key="1">
    <citation type="submission" date="2016-07" db="EMBL/GenBank/DDBJ databases">
        <title>Pervasive Adenine N6-methylation of Active Genes in Fungi.</title>
        <authorList>
            <consortium name="DOE Joint Genome Institute"/>
            <person name="Mondo S.J."/>
            <person name="Dannebaum R.O."/>
            <person name="Kuo R.C."/>
            <person name="Labutti K."/>
            <person name="Haridas S."/>
            <person name="Kuo A."/>
            <person name="Salamov A."/>
            <person name="Ahrendt S.R."/>
            <person name="Lipzen A."/>
            <person name="Sullivan W."/>
            <person name="Andreopoulos W.B."/>
            <person name="Clum A."/>
            <person name="Lindquist E."/>
            <person name="Daum C."/>
            <person name="Ramamoorthy G.K."/>
            <person name="Gryganskyi A."/>
            <person name="Culley D."/>
            <person name="Magnuson J.K."/>
            <person name="James T.Y."/>
            <person name="O'Malley M.A."/>
            <person name="Stajich J.E."/>
            <person name="Spatafora J.W."/>
            <person name="Visel A."/>
            <person name="Grigoriev I.V."/>
        </authorList>
    </citation>
    <scope>NUCLEOTIDE SEQUENCE [LARGE SCALE GENOMIC DNA]</scope>
    <source>
        <strain evidence="1 2">ATCC 12442</strain>
    </source>
</reference>
<keyword evidence="2" id="KW-1185">Reference proteome</keyword>
<evidence type="ECO:0000313" key="2">
    <source>
        <dbReference type="Proteomes" id="UP000193922"/>
    </source>
</evidence>
<dbReference type="GeneID" id="63804726"/>
<protein>
    <submittedName>
        <fullName evidence="1">Uncharacterized protein</fullName>
    </submittedName>
</protein>
<feature type="non-terminal residue" evidence="1">
    <location>
        <position position="65"/>
    </location>
</feature>
<sequence>MSGQQPKSVHVRDSTPPSSVFMPVIKGCAARIAPAASYHKPFSSQTTEMAVSESTVGGLSVGDLL</sequence>
<proteinExistence type="predicted"/>
<accession>A0A1Y1W4S6</accession>
<evidence type="ECO:0000313" key="1">
    <source>
        <dbReference type="EMBL" id="ORX68402.1"/>
    </source>
</evidence>
<dbReference type="EMBL" id="MCFD01000010">
    <property type="protein sequence ID" value="ORX68402.1"/>
    <property type="molecule type" value="Genomic_DNA"/>
</dbReference>
<gene>
    <name evidence="1" type="ORF">DL89DRAFT_268915</name>
</gene>
<dbReference type="Proteomes" id="UP000193922">
    <property type="component" value="Unassembled WGS sequence"/>
</dbReference>
<name>A0A1Y1W4S6_9FUNG</name>